<evidence type="ECO:0000256" key="2">
    <source>
        <dbReference type="ARBA" id="ARBA00022679"/>
    </source>
</evidence>
<evidence type="ECO:0000256" key="1">
    <source>
        <dbReference type="ARBA" id="ARBA00022603"/>
    </source>
</evidence>
<feature type="domain" description="Methyltransferase" evidence="5">
    <location>
        <begin position="53"/>
        <end position="136"/>
    </location>
</feature>
<dbReference type="AlphaFoldDB" id="A0A133XKK8"/>
<protein>
    <recommendedName>
        <fullName evidence="5">Methyltransferase domain-containing protein</fullName>
    </recommendedName>
</protein>
<dbReference type="GO" id="GO:0032259">
    <property type="term" value="P:methylation"/>
    <property type="evidence" value="ECO:0007669"/>
    <property type="project" value="UniProtKB-KW"/>
</dbReference>
<evidence type="ECO:0000313" key="7">
    <source>
        <dbReference type="Proteomes" id="UP000070186"/>
    </source>
</evidence>
<dbReference type="Pfam" id="PF13489">
    <property type="entry name" value="Methyltransf_23"/>
    <property type="match status" value="1"/>
</dbReference>
<feature type="coiled-coil region" evidence="4">
    <location>
        <begin position="462"/>
        <end position="496"/>
    </location>
</feature>
<evidence type="ECO:0000256" key="3">
    <source>
        <dbReference type="ARBA" id="ARBA00022691"/>
    </source>
</evidence>
<keyword evidence="1" id="KW-0489">Methyltransferase</keyword>
<keyword evidence="2" id="KW-0808">Transferase</keyword>
<dbReference type="Gene3D" id="1.10.510.10">
    <property type="entry name" value="Transferase(Phosphotransferase) domain 1"/>
    <property type="match status" value="1"/>
</dbReference>
<sequence length="816" mass="93423">MTLKLLVEALPEAYQPIYGHPEFDTQASRPCQDRLQLISLIHDQLTIRLGRPLKVLDLGCAQGYFSLHLAERGATVIGIDRLKANIELCQHLAAAHSGLSVQFRVGSIEDTLERLEPHEADLVLGLSVLHHLCAEKGADTTRSMLKALSNKIKIGLFEVAVKEEPVTWASAQPETPDWLYQDFAFLACVGEFNTHLSEHKRPLYFASNTCWFACNTITHFQHWTPLAHELDRLGHDRGRRYFESGSQLMKLFRFHGKHGEWNRKELEREIAFLSRADIAGLRYPKILGYKLGKHEGWVLRERIPGQLLSTALLGDQPPDPGTVVEALLPQLCELELRNLFHEDLRAWNVLLSTDGRIILIDYGSITSERTDREYPQDWRIPLLILLHRLYHPSNLLVWPPRLEELQPTQLPEPAARVVRKLWNTPADAWNWAKFAQEWARDDIAHALTSSRSLKENLHSALIESTTQEIQLIKTRLSDLETEVTATRNRLRKWDQRLAALKPAFRLLNTVFPSRIRTQPALSMDDGPLQAVLCPVCKQGTGQLYIGPDTFSHPVYKLLQCNACCSIFSNPMPSDSQLAELYRHAFDYRWYRDHYDAKLKDCRQRVEEYRPLLGKRILDFGGGMGYLSTALKETGFDSLTYDPYVPGQSPGKNEWNTVIALHVLEHSNNLERTLSEIKSLLAPGGRIILAVPNRAGEGYRTMGMNWVWAQPPLVHIFHFTAQGLKTLLERHGFMDIEIRYQDRWDANRFCDIEQAALFRQKDALWSLQPFNRIATYRRWIARRNARLRFAGLTVAQTNQPPNDDTLAELQVSAVLHS</sequence>
<comment type="caution">
    <text evidence="6">The sequence shown here is derived from an EMBL/GenBank/DDBJ whole genome shotgun (WGS) entry which is preliminary data.</text>
</comment>
<dbReference type="GO" id="GO:0008168">
    <property type="term" value="F:methyltransferase activity"/>
    <property type="evidence" value="ECO:0007669"/>
    <property type="project" value="UniProtKB-KW"/>
</dbReference>
<dbReference type="InterPro" id="IPR025714">
    <property type="entry name" value="Methyltranfer_dom"/>
</dbReference>
<evidence type="ECO:0000256" key="4">
    <source>
        <dbReference type="SAM" id="Coils"/>
    </source>
</evidence>
<reference evidence="6 7" key="1">
    <citation type="submission" date="2015-12" db="EMBL/GenBank/DDBJ databases">
        <title>Nitrous oxide reduction kinetics distinguish bacteria harboring typical versus atypical NosZ.</title>
        <authorList>
            <person name="Yoon S."/>
            <person name="Nissen S."/>
            <person name="Park D."/>
            <person name="Sanford R.A."/>
            <person name="Loeffler F.E."/>
        </authorList>
    </citation>
    <scope>NUCLEOTIDE SEQUENCE [LARGE SCALE GENOMIC DNA]</scope>
    <source>
        <strain evidence="6 7">ATCC BAA-841</strain>
    </source>
</reference>
<keyword evidence="4" id="KW-0175">Coiled coil</keyword>
<evidence type="ECO:0000313" key="6">
    <source>
        <dbReference type="EMBL" id="KXB31457.1"/>
    </source>
</evidence>
<dbReference type="PANTHER" id="PTHR43464:SF19">
    <property type="entry name" value="UBIQUINONE BIOSYNTHESIS O-METHYLTRANSFERASE, MITOCHONDRIAL"/>
    <property type="match status" value="1"/>
</dbReference>
<proteinExistence type="predicted"/>
<organism evidence="6 7">
    <name type="scientific">Dechloromonas denitrificans</name>
    <dbReference type="NCBI Taxonomy" id="281362"/>
    <lineage>
        <taxon>Bacteria</taxon>
        <taxon>Pseudomonadati</taxon>
        <taxon>Pseudomonadota</taxon>
        <taxon>Betaproteobacteria</taxon>
        <taxon>Rhodocyclales</taxon>
        <taxon>Azonexaceae</taxon>
        <taxon>Dechloromonas</taxon>
    </lineage>
</organism>
<evidence type="ECO:0000259" key="5">
    <source>
        <dbReference type="Pfam" id="PF13847"/>
    </source>
</evidence>
<name>A0A133XKK8_9RHOO</name>
<dbReference type="RefSeq" id="WP_066882128.1">
    <property type="nucleotide sequence ID" value="NZ_LODL01000013.1"/>
</dbReference>
<keyword evidence="7" id="KW-1185">Reference proteome</keyword>
<gene>
    <name evidence="6" type="ORF">AT959_07285</name>
</gene>
<dbReference type="CDD" id="cd02440">
    <property type="entry name" value="AdoMet_MTases"/>
    <property type="match status" value="1"/>
</dbReference>
<dbReference type="InterPro" id="IPR011009">
    <property type="entry name" value="Kinase-like_dom_sf"/>
</dbReference>
<dbReference type="Pfam" id="PF13847">
    <property type="entry name" value="Methyltransf_31"/>
    <property type="match status" value="1"/>
</dbReference>
<dbReference type="PANTHER" id="PTHR43464">
    <property type="entry name" value="METHYLTRANSFERASE"/>
    <property type="match status" value="1"/>
</dbReference>
<accession>A0A133XKK8</accession>
<dbReference type="Gene3D" id="3.30.200.20">
    <property type="entry name" value="Phosphorylase Kinase, domain 1"/>
    <property type="match status" value="1"/>
</dbReference>
<keyword evidence="3" id="KW-0949">S-adenosyl-L-methionine</keyword>
<dbReference type="SUPFAM" id="SSF56112">
    <property type="entry name" value="Protein kinase-like (PK-like)"/>
    <property type="match status" value="1"/>
</dbReference>
<dbReference type="EMBL" id="LODL01000013">
    <property type="protein sequence ID" value="KXB31457.1"/>
    <property type="molecule type" value="Genomic_DNA"/>
</dbReference>
<dbReference type="InterPro" id="IPR029063">
    <property type="entry name" value="SAM-dependent_MTases_sf"/>
</dbReference>
<dbReference type="Proteomes" id="UP000070186">
    <property type="component" value="Unassembled WGS sequence"/>
</dbReference>
<dbReference type="SUPFAM" id="SSF53335">
    <property type="entry name" value="S-adenosyl-L-methionine-dependent methyltransferases"/>
    <property type="match status" value="2"/>
</dbReference>
<dbReference type="Gene3D" id="3.40.50.150">
    <property type="entry name" value="Vaccinia Virus protein VP39"/>
    <property type="match status" value="2"/>
</dbReference>
<dbReference type="STRING" id="281362.AT959_07285"/>